<dbReference type="RefSeq" id="WP_165878723.1">
    <property type="nucleotide sequence ID" value="NZ_JACIGF010000002.1"/>
</dbReference>
<feature type="signal peptide" evidence="2">
    <location>
        <begin position="1"/>
        <end position="29"/>
    </location>
</feature>
<dbReference type="SUPFAM" id="SSF111369">
    <property type="entry name" value="HlyD-like secretion proteins"/>
    <property type="match status" value="1"/>
</dbReference>
<keyword evidence="2" id="KW-0732">Signal</keyword>
<dbReference type="NCBIfam" id="TIGR01730">
    <property type="entry name" value="RND_mfp"/>
    <property type="match status" value="1"/>
</dbReference>
<accession>A0A4R2PQB5</accession>
<dbReference type="GO" id="GO:0015562">
    <property type="term" value="F:efflux transmembrane transporter activity"/>
    <property type="evidence" value="ECO:0007669"/>
    <property type="project" value="TreeGrafter"/>
</dbReference>
<dbReference type="InterPro" id="IPR058647">
    <property type="entry name" value="BSH_CzcB-like"/>
</dbReference>
<gene>
    <name evidence="5" type="ORF">EV659_102400</name>
</gene>
<dbReference type="InParanoid" id="A0A4R2PQB5"/>
<dbReference type="Gene3D" id="2.40.420.20">
    <property type="match status" value="1"/>
</dbReference>
<dbReference type="InterPro" id="IPR006143">
    <property type="entry name" value="RND_pump_MFP"/>
</dbReference>
<dbReference type="PANTHER" id="PTHR30469">
    <property type="entry name" value="MULTIDRUG RESISTANCE PROTEIN MDTA"/>
    <property type="match status" value="1"/>
</dbReference>
<comment type="caution">
    <text evidence="5">The sequence shown here is derived from an EMBL/GenBank/DDBJ whole genome shotgun (WGS) entry which is preliminary data.</text>
</comment>
<dbReference type="InterPro" id="IPR058637">
    <property type="entry name" value="YknX-like_C"/>
</dbReference>
<evidence type="ECO:0000256" key="2">
    <source>
        <dbReference type="SAM" id="SignalP"/>
    </source>
</evidence>
<feature type="domain" description="CzcB-like barrel-sandwich hybrid" evidence="3">
    <location>
        <begin position="67"/>
        <end position="203"/>
    </location>
</feature>
<dbReference type="Pfam" id="PF25973">
    <property type="entry name" value="BSH_CzcB"/>
    <property type="match status" value="1"/>
</dbReference>
<dbReference type="Proteomes" id="UP000295399">
    <property type="component" value="Unassembled WGS sequence"/>
</dbReference>
<protein>
    <submittedName>
        <fullName evidence="5">RND family efflux transporter MFP subunit</fullName>
    </submittedName>
</protein>
<dbReference type="Gene3D" id="2.40.50.100">
    <property type="match status" value="1"/>
</dbReference>
<dbReference type="GO" id="GO:1990281">
    <property type="term" value="C:efflux pump complex"/>
    <property type="evidence" value="ECO:0007669"/>
    <property type="project" value="TreeGrafter"/>
</dbReference>
<proteinExistence type="inferred from homology"/>
<dbReference type="AlphaFoldDB" id="A0A4R2PQB5"/>
<comment type="similarity">
    <text evidence="1">Belongs to the membrane fusion protein (MFP) (TC 8.A.1) family.</text>
</comment>
<dbReference type="Pfam" id="PF25989">
    <property type="entry name" value="YknX_C"/>
    <property type="match status" value="1"/>
</dbReference>
<feature type="domain" description="YknX-like C-terminal permuted SH3-like" evidence="4">
    <location>
        <begin position="285"/>
        <end position="352"/>
    </location>
</feature>
<dbReference type="Gene3D" id="1.10.287.470">
    <property type="entry name" value="Helix hairpin bin"/>
    <property type="match status" value="1"/>
</dbReference>
<evidence type="ECO:0000256" key="1">
    <source>
        <dbReference type="ARBA" id="ARBA00009477"/>
    </source>
</evidence>
<keyword evidence="6" id="KW-1185">Reference proteome</keyword>
<evidence type="ECO:0000313" key="5">
    <source>
        <dbReference type="EMBL" id="TCP37989.1"/>
    </source>
</evidence>
<evidence type="ECO:0000259" key="4">
    <source>
        <dbReference type="Pfam" id="PF25989"/>
    </source>
</evidence>
<dbReference type="EMBL" id="SLXO01000002">
    <property type="protein sequence ID" value="TCP37989.1"/>
    <property type="molecule type" value="Genomic_DNA"/>
</dbReference>
<name>A0A4R2PQB5_RHOSA</name>
<feature type="chain" id="PRO_5020918229" evidence="2">
    <location>
        <begin position="30"/>
        <end position="375"/>
    </location>
</feature>
<evidence type="ECO:0000259" key="3">
    <source>
        <dbReference type="Pfam" id="PF25973"/>
    </source>
</evidence>
<organism evidence="5 6">
    <name type="scientific">Rhodothalassium salexigens DSM 2132</name>
    <dbReference type="NCBI Taxonomy" id="1188247"/>
    <lineage>
        <taxon>Bacteria</taxon>
        <taxon>Pseudomonadati</taxon>
        <taxon>Pseudomonadota</taxon>
        <taxon>Alphaproteobacteria</taxon>
        <taxon>Rhodothalassiales</taxon>
        <taxon>Rhodothalassiaceae</taxon>
        <taxon>Rhodothalassium</taxon>
    </lineage>
</organism>
<sequence length="375" mass="39347">MWYLFNRRLWAVLLTGLATLVALAPAANAQRPGGRPPAPVDAVAAETVRMAAVTRMPGTVISRNDSTIAAAVAGRVDWIAEVGSEVAKGDVLARIDDRDWRLQERESVAQIKRLEARLGYEEAEVARIAKLADQGNAPQARLEEVMTTRDATVQELAQARVALERARVGLDRAAVRAPFPGRVVARLAAPGEYASPGGQLLRLVDTTHLEVRAQIPVSLTGQLAAGTIVGIEADATRVDAPVRTIVPVGDEVSRTVELRVTLDGAPWIVGTAVRVAIPKGAARQVVAVPRDALILRADGSFVFVVEDGRARRVAVRTGTAEGDRIAVDGAVGAGDLVIVRGAERLTPGQPVRIREGDAAAAGAAAVDGGAGGRAF</sequence>
<dbReference type="PANTHER" id="PTHR30469:SF15">
    <property type="entry name" value="HLYD FAMILY OF SECRETION PROTEINS"/>
    <property type="match status" value="1"/>
</dbReference>
<reference evidence="5 6" key="1">
    <citation type="submission" date="2019-03" db="EMBL/GenBank/DDBJ databases">
        <title>Genomic Encyclopedia of Type Strains, Phase IV (KMG-IV): sequencing the most valuable type-strain genomes for metagenomic binning, comparative biology and taxonomic classification.</title>
        <authorList>
            <person name="Goeker M."/>
        </authorList>
    </citation>
    <scope>NUCLEOTIDE SEQUENCE [LARGE SCALE GENOMIC DNA]</scope>
    <source>
        <strain evidence="5 6">DSM 2132</strain>
    </source>
</reference>
<dbReference type="Gene3D" id="2.40.30.170">
    <property type="match status" value="1"/>
</dbReference>
<evidence type="ECO:0000313" key="6">
    <source>
        <dbReference type="Proteomes" id="UP000295399"/>
    </source>
</evidence>